<dbReference type="PROSITE" id="PS50157">
    <property type="entry name" value="ZINC_FINGER_C2H2_2"/>
    <property type="match status" value="3"/>
</dbReference>
<evidence type="ECO:0000256" key="7">
    <source>
        <dbReference type="ARBA" id="ARBA00047761"/>
    </source>
</evidence>
<keyword evidence="4" id="KW-0378">Hydrolase</keyword>
<keyword evidence="9" id="KW-0862">Zinc</keyword>
<sequence>MEMVSLHALTDRIDKNVNINMLDLSISKWSISSLFGPSLKSCLQLAFGTDKSDKTAQQRMAERSTTTQDDSDASLDKQIRSDIILTPDEKSVQSCNRSKSNSGEDDSSDDDLGRGRLEELRKSGENVCSIECSPDVKHWDVLHDSKAPGSSKNTKSRRQSANFSCPHCDFTSRLARTLYKHVKSHANLEITNCPICEAKFDDIESLIGHVNADHKARTYSCIHCCRVFPKFGILKIHMATHKKELKFKCEKCNFKTHRRLNLQRHMKRFHSRSYKCTQCSYKTGALSRLKAHLSVHNEEKLHACALCPYKTKWERCLQQHVASKHDSTGDAYPCPLCDKKFPMLEKLKLTGIKWQRFPTLNSILQGHRRGELTILTGPTGSGKTTFMSEYSLDLAMQKVTTLWGSFEIRNQRLARTMLQQMACAPLQHHRDKFDEWADRFTLLPIYFMTFHGQQQLETVLDTVRHAAYVHDLAHVIIDNVQFMLGMSSSESGFLDRYNYKLWKAFNEVFNCLPVAAVVDEKIFCVHGGLSPELESLDQIKKIMRPTDVPDHGLLRDLLWSDPDKDTVEWGGNDRGVAYTFGVEIITKFLQMNDFELICRSHDVVDAGYEFFGKRQLVTVFSAPNFMGEYDNAGAIMAVNSNLECSFQVIKTRGVLNAKTPQAANYSGKLGKCAVM</sequence>
<dbReference type="AlphaFoldDB" id="A0A6H5GSJ7"/>
<dbReference type="SMART" id="SM00355">
    <property type="entry name" value="ZnF_C2H2"/>
    <property type="match status" value="6"/>
</dbReference>
<keyword evidence="5" id="KW-0904">Protein phosphatase</keyword>
<dbReference type="Gene3D" id="3.60.21.10">
    <property type="match status" value="1"/>
</dbReference>
<dbReference type="SUPFAM" id="SSF56300">
    <property type="entry name" value="Metallo-dependent phosphatases"/>
    <property type="match status" value="1"/>
</dbReference>
<name>A0A6H5GSJ7_9HEMI</name>
<evidence type="ECO:0000313" key="13">
    <source>
        <dbReference type="EMBL" id="CAB0005551.1"/>
    </source>
</evidence>
<evidence type="ECO:0000256" key="1">
    <source>
        <dbReference type="ARBA" id="ARBA00001936"/>
    </source>
</evidence>
<evidence type="ECO:0000256" key="9">
    <source>
        <dbReference type="PROSITE-ProRule" id="PRU00042"/>
    </source>
</evidence>
<feature type="region of interest" description="Disordered" evidence="10">
    <location>
        <begin position="53"/>
        <end position="75"/>
    </location>
</feature>
<dbReference type="SUPFAM" id="SSF57667">
    <property type="entry name" value="beta-beta-alpha zinc fingers"/>
    <property type="match status" value="3"/>
</dbReference>
<dbReference type="GO" id="GO:0008270">
    <property type="term" value="F:zinc ion binding"/>
    <property type="evidence" value="ECO:0007669"/>
    <property type="project" value="UniProtKB-KW"/>
</dbReference>
<keyword evidence="6" id="KW-0464">Manganese</keyword>
<dbReference type="PROSITE" id="PS00028">
    <property type="entry name" value="ZINC_FINGER_C2H2_1"/>
    <property type="match status" value="2"/>
</dbReference>
<feature type="region of interest" description="Disordered" evidence="10">
    <location>
        <begin position="89"/>
        <end position="114"/>
    </location>
</feature>
<evidence type="ECO:0000256" key="3">
    <source>
        <dbReference type="ARBA" id="ARBA00022723"/>
    </source>
</evidence>
<evidence type="ECO:0000256" key="5">
    <source>
        <dbReference type="ARBA" id="ARBA00022912"/>
    </source>
</evidence>
<dbReference type="Proteomes" id="UP000479000">
    <property type="component" value="Unassembled WGS sequence"/>
</dbReference>
<evidence type="ECO:0000256" key="8">
    <source>
        <dbReference type="ARBA" id="ARBA00048336"/>
    </source>
</evidence>
<dbReference type="GO" id="GO:0005524">
    <property type="term" value="F:ATP binding"/>
    <property type="evidence" value="ECO:0007669"/>
    <property type="project" value="InterPro"/>
</dbReference>
<dbReference type="EC" id="3.1.3.16" evidence="2"/>
<dbReference type="GO" id="GO:0005634">
    <property type="term" value="C:nucleus"/>
    <property type="evidence" value="ECO:0007669"/>
    <property type="project" value="TreeGrafter"/>
</dbReference>
<keyword evidence="3" id="KW-0479">Metal-binding</keyword>
<organism evidence="13 14">
    <name type="scientific">Nesidiocoris tenuis</name>
    <dbReference type="NCBI Taxonomy" id="355587"/>
    <lineage>
        <taxon>Eukaryota</taxon>
        <taxon>Metazoa</taxon>
        <taxon>Ecdysozoa</taxon>
        <taxon>Arthropoda</taxon>
        <taxon>Hexapoda</taxon>
        <taxon>Insecta</taxon>
        <taxon>Pterygota</taxon>
        <taxon>Neoptera</taxon>
        <taxon>Paraneoptera</taxon>
        <taxon>Hemiptera</taxon>
        <taxon>Heteroptera</taxon>
        <taxon>Panheteroptera</taxon>
        <taxon>Cimicomorpha</taxon>
        <taxon>Miridae</taxon>
        <taxon>Dicyphina</taxon>
        <taxon>Nesidiocoris</taxon>
    </lineage>
</organism>
<dbReference type="GO" id="GO:0006260">
    <property type="term" value="P:DNA replication"/>
    <property type="evidence" value="ECO:0007669"/>
    <property type="project" value="InterPro"/>
</dbReference>
<dbReference type="Gene3D" id="3.30.160.60">
    <property type="entry name" value="Classic Zinc Finger"/>
    <property type="match status" value="3"/>
</dbReference>
<dbReference type="PRINTS" id="PR00114">
    <property type="entry name" value="STPHPHTASE"/>
</dbReference>
<dbReference type="GO" id="GO:0003678">
    <property type="term" value="F:DNA helicase activity"/>
    <property type="evidence" value="ECO:0007669"/>
    <property type="project" value="InterPro"/>
</dbReference>
<dbReference type="InterPro" id="IPR004843">
    <property type="entry name" value="Calcineurin-like_PHP"/>
</dbReference>
<dbReference type="FunFam" id="3.60.21.10:FF:000133">
    <property type="entry name" value="Protein CBR-PPH-1"/>
    <property type="match status" value="1"/>
</dbReference>
<gene>
    <name evidence="13" type="ORF">NTEN_LOCUS11028</name>
</gene>
<evidence type="ECO:0000259" key="12">
    <source>
        <dbReference type="PROSITE" id="PS51199"/>
    </source>
</evidence>
<dbReference type="InterPro" id="IPR029052">
    <property type="entry name" value="Metallo-depent_PP-like"/>
</dbReference>
<protein>
    <recommendedName>
        <fullName evidence="2">protein-serine/threonine phosphatase</fullName>
        <ecNumber evidence="2">3.1.3.16</ecNumber>
    </recommendedName>
</protein>
<dbReference type="Pfam" id="PF00149">
    <property type="entry name" value="Metallophos"/>
    <property type="match status" value="1"/>
</dbReference>
<evidence type="ECO:0000256" key="6">
    <source>
        <dbReference type="ARBA" id="ARBA00023211"/>
    </source>
</evidence>
<dbReference type="SMART" id="SM00156">
    <property type="entry name" value="PP2Ac"/>
    <property type="match status" value="1"/>
</dbReference>
<feature type="domain" description="C2H2-type" evidence="11">
    <location>
        <begin position="274"/>
        <end position="301"/>
    </location>
</feature>
<dbReference type="InterPro" id="IPR006186">
    <property type="entry name" value="Ser/Thr-sp_prot-phosphatase"/>
</dbReference>
<proteinExistence type="predicted"/>
<dbReference type="InterPro" id="IPR007694">
    <property type="entry name" value="DNA_helicase_DnaB-like_C"/>
</dbReference>
<dbReference type="PROSITE" id="PS51199">
    <property type="entry name" value="SF4_HELICASE"/>
    <property type="match status" value="1"/>
</dbReference>
<reference evidence="13 14" key="1">
    <citation type="submission" date="2020-02" db="EMBL/GenBank/DDBJ databases">
        <authorList>
            <person name="Ferguson B K."/>
        </authorList>
    </citation>
    <scope>NUCLEOTIDE SEQUENCE [LARGE SCALE GENOMIC DNA]</scope>
</reference>
<evidence type="ECO:0000256" key="4">
    <source>
        <dbReference type="ARBA" id="ARBA00022801"/>
    </source>
</evidence>
<dbReference type="PANTHER" id="PTHR11668">
    <property type="entry name" value="SERINE/THREONINE PROTEIN PHOSPHATASE"/>
    <property type="match status" value="1"/>
</dbReference>
<keyword evidence="14" id="KW-1185">Reference proteome</keyword>
<comment type="catalytic activity">
    <reaction evidence="8">
        <text>O-phospho-L-threonyl-[protein] + H2O = L-threonyl-[protein] + phosphate</text>
        <dbReference type="Rhea" id="RHEA:47004"/>
        <dbReference type="Rhea" id="RHEA-COMP:11060"/>
        <dbReference type="Rhea" id="RHEA-COMP:11605"/>
        <dbReference type="ChEBI" id="CHEBI:15377"/>
        <dbReference type="ChEBI" id="CHEBI:30013"/>
        <dbReference type="ChEBI" id="CHEBI:43474"/>
        <dbReference type="ChEBI" id="CHEBI:61977"/>
        <dbReference type="EC" id="3.1.3.16"/>
    </reaction>
</comment>
<dbReference type="OrthoDB" id="275278at2759"/>
<feature type="domain" description="C2H2-type" evidence="11">
    <location>
        <begin position="247"/>
        <end position="275"/>
    </location>
</feature>
<dbReference type="GO" id="GO:0004722">
    <property type="term" value="F:protein serine/threonine phosphatase activity"/>
    <property type="evidence" value="ECO:0007669"/>
    <property type="project" value="UniProtKB-EC"/>
</dbReference>
<dbReference type="SUPFAM" id="SSF52540">
    <property type="entry name" value="P-loop containing nucleoside triphosphate hydrolases"/>
    <property type="match status" value="1"/>
</dbReference>
<feature type="domain" description="SF4 helicase" evidence="12">
    <location>
        <begin position="346"/>
        <end position="501"/>
    </location>
</feature>
<evidence type="ECO:0000256" key="10">
    <source>
        <dbReference type="SAM" id="MobiDB-lite"/>
    </source>
</evidence>
<feature type="compositionally biased region" description="Basic and acidic residues" evidence="10">
    <location>
        <begin position="53"/>
        <end position="62"/>
    </location>
</feature>
<comment type="cofactor">
    <cofactor evidence="1">
        <name>Mn(2+)</name>
        <dbReference type="ChEBI" id="CHEBI:29035"/>
    </cofactor>
</comment>
<dbReference type="EMBL" id="CADCXU010016544">
    <property type="protein sequence ID" value="CAB0005551.1"/>
    <property type="molecule type" value="Genomic_DNA"/>
</dbReference>
<dbReference type="InterPro" id="IPR036236">
    <property type="entry name" value="Znf_C2H2_sf"/>
</dbReference>
<evidence type="ECO:0000259" key="11">
    <source>
        <dbReference type="PROSITE" id="PS50157"/>
    </source>
</evidence>
<comment type="catalytic activity">
    <reaction evidence="7">
        <text>O-phospho-L-seryl-[protein] + H2O = L-seryl-[protein] + phosphate</text>
        <dbReference type="Rhea" id="RHEA:20629"/>
        <dbReference type="Rhea" id="RHEA-COMP:9863"/>
        <dbReference type="Rhea" id="RHEA-COMP:11604"/>
        <dbReference type="ChEBI" id="CHEBI:15377"/>
        <dbReference type="ChEBI" id="CHEBI:29999"/>
        <dbReference type="ChEBI" id="CHEBI:43474"/>
        <dbReference type="ChEBI" id="CHEBI:83421"/>
        <dbReference type="EC" id="3.1.3.16"/>
    </reaction>
</comment>
<dbReference type="PANTHER" id="PTHR11668:SF300">
    <property type="entry name" value="SERINE_THREONINE-PROTEIN PHOSPHATASE"/>
    <property type="match status" value="1"/>
</dbReference>
<dbReference type="InterPro" id="IPR027417">
    <property type="entry name" value="P-loop_NTPase"/>
</dbReference>
<evidence type="ECO:0000313" key="14">
    <source>
        <dbReference type="Proteomes" id="UP000479000"/>
    </source>
</evidence>
<evidence type="ECO:0000256" key="2">
    <source>
        <dbReference type="ARBA" id="ARBA00013081"/>
    </source>
</evidence>
<dbReference type="InterPro" id="IPR050341">
    <property type="entry name" value="PP1_catalytic_subunit"/>
</dbReference>
<dbReference type="GO" id="GO:0005737">
    <property type="term" value="C:cytoplasm"/>
    <property type="evidence" value="ECO:0007669"/>
    <property type="project" value="TreeGrafter"/>
</dbReference>
<dbReference type="InterPro" id="IPR013087">
    <property type="entry name" value="Znf_C2H2_type"/>
</dbReference>
<keyword evidence="9" id="KW-0863">Zinc-finger</keyword>
<accession>A0A6H5GSJ7</accession>
<dbReference type="Pfam" id="PF13481">
    <property type="entry name" value="AAA_25"/>
    <property type="match status" value="1"/>
</dbReference>
<feature type="domain" description="C2H2-type" evidence="11">
    <location>
        <begin position="219"/>
        <end position="246"/>
    </location>
</feature>